<feature type="transmembrane region" description="Helical" evidence="1">
    <location>
        <begin position="20"/>
        <end position="40"/>
    </location>
</feature>
<reference evidence="3" key="1">
    <citation type="journal article" date="2019" name="Int. J. Syst. Evol. Microbiol.">
        <title>The Global Catalogue of Microorganisms (GCM) 10K type strain sequencing project: providing services to taxonomists for standard genome sequencing and annotation.</title>
        <authorList>
            <consortium name="The Broad Institute Genomics Platform"/>
            <consortium name="The Broad Institute Genome Sequencing Center for Infectious Disease"/>
            <person name="Wu L."/>
            <person name="Ma J."/>
        </authorList>
    </citation>
    <scope>NUCLEOTIDE SEQUENCE [LARGE SCALE GENOMIC DNA]</scope>
    <source>
        <strain evidence="3">KCTC 42911</strain>
    </source>
</reference>
<dbReference type="EMBL" id="JBHRXI010000049">
    <property type="protein sequence ID" value="MFC3616321.1"/>
    <property type="molecule type" value="Genomic_DNA"/>
</dbReference>
<name>A0ABV7TL03_9RHOB</name>
<dbReference type="Proteomes" id="UP001595629">
    <property type="component" value="Unassembled WGS sequence"/>
</dbReference>
<keyword evidence="1" id="KW-0812">Transmembrane</keyword>
<gene>
    <name evidence="2" type="ORF">ACFORG_21470</name>
</gene>
<keyword evidence="1" id="KW-0472">Membrane</keyword>
<evidence type="ECO:0000313" key="2">
    <source>
        <dbReference type="EMBL" id="MFC3616321.1"/>
    </source>
</evidence>
<comment type="caution">
    <text evidence="2">The sequence shown here is derived from an EMBL/GenBank/DDBJ whole genome shotgun (WGS) entry which is preliminary data.</text>
</comment>
<evidence type="ECO:0000313" key="3">
    <source>
        <dbReference type="Proteomes" id="UP001595629"/>
    </source>
</evidence>
<keyword evidence="3" id="KW-1185">Reference proteome</keyword>
<evidence type="ECO:0000256" key="1">
    <source>
        <dbReference type="SAM" id="Phobius"/>
    </source>
</evidence>
<proteinExistence type="predicted"/>
<organism evidence="2 3">
    <name type="scientific">Lutimaribacter marinistellae</name>
    <dbReference type="NCBI Taxonomy" id="1820329"/>
    <lineage>
        <taxon>Bacteria</taxon>
        <taxon>Pseudomonadati</taxon>
        <taxon>Pseudomonadota</taxon>
        <taxon>Alphaproteobacteria</taxon>
        <taxon>Rhodobacterales</taxon>
        <taxon>Roseobacteraceae</taxon>
        <taxon>Lutimaribacter</taxon>
    </lineage>
</organism>
<accession>A0ABV7TL03</accession>
<dbReference type="RefSeq" id="WP_386737632.1">
    <property type="nucleotide sequence ID" value="NZ_JBHRXI010000049.1"/>
</dbReference>
<protein>
    <submittedName>
        <fullName evidence="2">Uncharacterized protein</fullName>
    </submittedName>
</protein>
<keyword evidence="1" id="KW-1133">Transmembrane helix</keyword>
<sequence>MLNGPVPAFQALAGMEHHPLLALLMLPFLLIFLRATWLELRRWYLYGPSRNNRAMFDFDESAPGHLSNRK</sequence>